<dbReference type="STRING" id="53468.A0A0R3UQ16"/>
<dbReference type="InterPro" id="IPR000253">
    <property type="entry name" value="FHA_dom"/>
</dbReference>
<evidence type="ECO:0000259" key="2">
    <source>
        <dbReference type="PROSITE" id="PS50006"/>
    </source>
</evidence>
<dbReference type="Proteomes" id="UP000267029">
    <property type="component" value="Unassembled WGS sequence"/>
</dbReference>
<feature type="compositionally biased region" description="Polar residues" evidence="1">
    <location>
        <begin position="266"/>
        <end position="279"/>
    </location>
</feature>
<dbReference type="SMART" id="SM00240">
    <property type="entry name" value="FHA"/>
    <property type="match status" value="1"/>
</dbReference>
<dbReference type="InterPro" id="IPR037912">
    <property type="entry name" value="MCRS1"/>
</dbReference>
<evidence type="ECO:0000313" key="3">
    <source>
        <dbReference type="EMBL" id="VDD83957.1"/>
    </source>
</evidence>
<dbReference type="AlphaFoldDB" id="A0A0R3UQ16"/>
<dbReference type="OrthoDB" id="10262769at2759"/>
<proteinExistence type="predicted"/>
<dbReference type="PANTHER" id="PTHR13233:SF0">
    <property type="entry name" value="MICROSPHERULE PROTEIN 1"/>
    <property type="match status" value="1"/>
</dbReference>
<dbReference type="GO" id="GO:0044545">
    <property type="term" value="C:NSL complex"/>
    <property type="evidence" value="ECO:0007669"/>
    <property type="project" value="TreeGrafter"/>
</dbReference>
<dbReference type="GO" id="GO:0031011">
    <property type="term" value="C:Ino80 complex"/>
    <property type="evidence" value="ECO:0007669"/>
    <property type="project" value="InterPro"/>
</dbReference>
<dbReference type="Pfam" id="PF13325">
    <property type="entry name" value="MCRS_N"/>
    <property type="match status" value="1"/>
</dbReference>
<protein>
    <recommendedName>
        <fullName evidence="2">FHA domain-containing protein</fullName>
    </recommendedName>
</protein>
<organism evidence="3 4">
    <name type="scientific">Mesocestoides corti</name>
    <name type="common">Flatworm</name>
    <dbReference type="NCBI Taxonomy" id="53468"/>
    <lineage>
        <taxon>Eukaryota</taxon>
        <taxon>Metazoa</taxon>
        <taxon>Spiralia</taxon>
        <taxon>Lophotrochozoa</taxon>
        <taxon>Platyhelminthes</taxon>
        <taxon>Cestoda</taxon>
        <taxon>Eucestoda</taxon>
        <taxon>Cyclophyllidea</taxon>
        <taxon>Mesocestoididae</taxon>
        <taxon>Mesocestoides</taxon>
    </lineage>
</organism>
<feature type="domain" description="FHA" evidence="2">
    <location>
        <begin position="370"/>
        <end position="426"/>
    </location>
</feature>
<dbReference type="EMBL" id="UXSR01005903">
    <property type="protein sequence ID" value="VDD83957.1"/>
    <property type="molecule type" value="Genomic_DNA"/>
</dbReference>
<name>A0A0R3UQ16_MESCO</name>
<evidence type="ECO:0000313" key="4">
    <source>
        <dbReference type="Proteomes" id="UP000267029"/>
    </source>
</evidence>
<dbReference type="GO" id="GO:0071339">
    <property type="term" value="C:MLL1 complex"/>
    <property type="evidence" value="ECO:0007669"/>
    <property type="project" value="InterPro"/>
</dbReference>
<accession>A0A0R3UQ16</accession>
<feature type="compositionally biased region" description="Polar residues" evidence="1">
    <location>
        <begin position="287"/>
        <end position="305"/>
    </location>
</feature>
<dbReference type="Gene3D" id="2.60.200.20">
    <property type="match status" value="1"/>
</dbReference>
<sequence length="501" mass="56720">MLCFDFLPFSKVQSRSKLRNREASGAYDRRKQLDPPWRPEDDYLLIHSVFVTCNLAEVHSCVRFTKPFSESDIEQRWRLLLFNPVVSSTSREAIARMPQVVRYSLDAKIPFNGDEDALLMTVSYNDVYREGFDKYTVFYNLLHEHPHVFYTTRSPFHLYAQWNRLRSCQLVSDEGIKKVSEAGGDPESFSDTEFIIQETTARVLQAGLPHLMEPSNIARRKRLLGSADTYHGFQASVSQTVADSLVKRQRSSSFCVAPTLGGSSGGTNRLLSRSPSLTGMKSDPAGTDQSDSSNSGTEEAASQAQWERYRARKRLHSRLARVEEEARRWTALVESKVASGTIISDRQPVYPTLATLTGRRSRFLIKCRNVTFGRAVRDFTPDIDLSCEGVASRISRRHGKIALSDTGVFWLTNFSKHPVIVDGVPVLKDKEYRLTDKSIVCISHLSLRFDVEHAHLSLVSGLQNPCGVDSMPFLPTDACFQGERDMRNQQDEFEQTPFKNL</sequence>
<keyword evidence="4" id="KW-1185">Reference proteome</keyword>
<dbReference type="PANTHER" id="PTHR13233">
    <property type="entry name" value="MICROSPHERULE PROTEIN 1"/>
    <property type="match status" value="1"/>
</dbReference>
<dbReference type="InterPro" id="IPR025999">
    <property type="entry name" value="MCRS_N"/>
</dbReference>
<dbReference type="Pfam" id="PF00498">
    <property type="entry name" value="FHA"/>
    <property type="match status" value="1"/>
</dbReference>
<feature type="region of interest" description="Disordered" evidence="1">
    <location>
        <begin position="265"/>
        <end position="305"/>
    </location>
</feature>
<reference evidence="3 4" key="1">
    <citation type="submission" date="2018-10" db="EMBL/GenBank/DDBJ databases">
        <authorList>
            <consortium name="Pathogen Informatics"/>
        </authorList>
    </citation>
    <scope>NUCLEOTIDE SEQUENCE [LARGE SCALE GENOMIC DNA]</scope>
</reference>
<dbReference type="GO" id="GO:0045944">
    <property type="term" value="P:positive regulation of transcription by RNA polymerase II"/>
    <property type="evidence" value="ECO:0007669"/>
    <property type="project" value="TreeGrafter"/>
</dbReference>
<gene>
    <name evidence="3" type="ORF">MCOS_LOCUS9960</name>
</gene>
<dbReference type="SUPFAM" id="SSF49879">
    <property type="entry name" value="SMAD/FHA domain"/>
    <property type="match status" value="1"/>
</dbReference>
<dbReference type="InterPro" id="IPR008984">
    <property type="entry name" value="SMAD_FHA_dom_sf"/>
</dbReference>
<evidence type="ECO:0000256" key="1">
    <source>
        <dbReference type="SAM" id="MobiDB-lite"/>
    </source>
</evidence>
<dbReference type="PROSITE" id="PS50006">
    <property type="entry name" value="FHA_DOMAIN"/>
    <property type="match status" value="1"/>
</dbReference>
<dbReference type="GO" id="GO:0002151">
    <property type="term" value="F:G-quadruplex RNA binding"/>
    <property type="evidence" value="ECO:0007669"/>
    <property type="project" value="InterPro"/>
</dbReference>